<evidence type="ECO:0000256" key="3">
    <source>
        <dbReference type="ARBA" id="ARBA00038471"/>
    </source>
</evidence>
<evidence type="ECO:0000256" key="1">
    <source>
        <dbReference type="ARBA" id="ARBA00022729"/>
    </source>
</evidence>
<dbReference type="InterPro" id="IPR006501">
    <property type="entry name" value="Pectinesterase_inhib_dom"/>
</dbReference>
<comment type="similarity">
    <text evidence="3">Belongs to the PMEI family.</text>
</comment>
<dbReference type="OrthoDB" id="10341041at2759"/>
<evidence type="ECO:0000256" key="4">
    <source>
        <dbReference type="SAM" id="SignalP"/>
    </source>
</evidence>
<keyword evidence="7" id="KW-1185">Reference proteome</keyword>
<protein>
    <submittedName>
        <fullName evidence="6">Invertase/pectin methylesterase inhibitor family protein</fullName>
    </submittedName>
</protein>
<evidence type="ECO:0000259" key="5">
    <source>
        <dbReference type="SMART" id="SM00856"/>
    </source>
</evidence>
<feature type="domain" description="Pectinesterase inhibitor" evidence="5">
    <location>
        <begin position="29"/>
        <end position="171"/>
    </location>
</feature>
<reference evidence="7" key="1">
    <citation type="journal article" date="2019" name="Curr. Biol.">
        <title>Genome Sequence of Striga asiatica Provides Insight into the Evolution of Plant Parasitism.</title>
        <authorList>
            <person name="Yoshida S."/>
            <person name="Kim S."/>
            <person name="Wafula E.K."/>
            <person name="Tanskanen J."/>
            <person name="Kim Y.M."/>
            <person name="Honaas L."/>
            <person name="Yang Z."/>
            <person name="Spallek T."/>
            <person name="Conn C.E."/>
            <person name="Ichihashi Y."/>
            <person name="Cheong K."/>
            <person name="Cui S."/>
            <person name="Der J.P."/>
            <person name="Gundlach H."/>
            <person name="Jiao Y."/>
            <person name="Hori C."/>
            <person name="Ishida J.K."/>
            <person name="Kasahara H."/>
            <person name="Kiba T."/>
            <person name="Kim M.S."/>
            <person name="Koo N."/>
            <person name="Laohavisit A."/>
            <person name="Lee Y.H."/>
            <person name="Lumba S."/>
            <person name="McCourt P."/>
            <person name="Mortimer J.C."/>
            <person name="Mutuku J.M."/>
            <person name="Nomura T."/>
            <person name="Sasaki-Sekimoto Y."/>
            <person name="Seto Y."/>
            <person name="Wang Y."/>
            <person name="Wakatake T."/>
            <person name="Sakakibara H."/>
            <person name="Demura T."/>
            <person name="Yamaguchi S."/>
            <person name="Yoneyama K."/>
            <person name="Manabe R.I."/>
            <person name="Nelson D.C."/>
            <person name="Schulman A.H."/>
            <person name="Timko M.P."/>
            <person name="dePamphilis C.W."/>
            <person name="Choi D."/>
            <person name="Shirasu K."/>
        </authorList>
    </citation>
    <scope>NUCLEOTIDE SEQUENCE [LARGE SCALE GENOMIC DNA]</scope>
    <source>
        <strain evidence="7">cv. UVA1</strain>
    </source>
</reference>
<dbReference type="Pfam" id="PF04043">
    <property type="entry name" value="PMEI"/>
    <property type="match status" value="1"/>
</dbReference>
<dbReference type="AlphaFoldDB" id="A0A5A7QR74"/>
<evidence type="ECO:0000313" key="6">
    <source>
        <dbReference type="EMBL" id="GER47843.1"/>
    </source>
</evidence>
<dbReference type="GO" id="GO:0004857">
    <property type="term" value="F:enzyme inhibitor activity"/>
    <property type="evidence" value="ECO:0007669"/>
    <property type="project" value="InterPro"/>
</dbReference>
<dbReference type="InterPro" id="IPR052421">
    <property type="entry name" value="PCW_Enzyme_Inhibitor"/>
</dbReference>
<dbReference type="PANTHER" id="PTHR36710">
    <property type="entry name" value="PECTINESTERASE INHIBITOR-LIKE"/>
    <property type="match status" value="1"/>
</dbReference>
<dbReference type="EMBL" id="BKCP01008070">
    <property type="protein sequence ID" value="GER47843.1"/>
    <property type="molecule type" value="Genomic_DNA"/>
</dbReference>
<feature type="signal peptide" evidence="4">
    <location>
        <begin position="1"/>
        <end position="25"/>
    </location>
</feature>
<accession>A0A5A7QR74</accession>
<comment type="caution">
    <text evidence="6">The sequence shown here is derived from an EMBL/GenBank/DDBJ whole genome shotgun (WGS) entry which is preliminary data.</text>
</comment>
<keyword evidence="2" id="KW-1015">Disulfide bond</keyword>
<dbReference type="NCBIfam" id="TIGR01614">
    <property type="entry name" value="PME_inhib"/>
    <property type="match status" value="1"/>
</dbReference>
<evidence type="ECO:0000313" key="7">
    <source>
        <dbReference type="Proteomes" id="UP000325081"/>
    </source>
</evidence>
<name>A0A5A7QR74_STRAF</name>
<dbReference type="PANTHER" id="PTHR36710:SF1">
    <property type="entry name" value="F14J9.2 PROTEIN"/>
    <property type="match status" value="1"/>
</dbReference>
<dbReference type="Gene3D" id="1.20.140.40">
    <property type="entry name" value="Invertase/pectin methylesterase inhibitor family protein"/>
    <property type="match status" value="1"/>
</dbReference>
<feature type="chain" id="PRO_5022900905" evidence="4">
    <location>
        <begin position="26"/>
        <end position="176"/>
    </location>
</feature>
<evidence type="ECO:0000256" key="2">
    <source>
        <dbReference type="ARBA" id="ARBA00023157"/>
    </source>
</evidence>
<keyword evidence="1 4" id="KW-0732">Signal</keyword>
<gene>
    <name evidence="6" type="ORF">STAS_24968</name>
</gene>
<dbReference type="SUPFAM" id="SSF101148">
    <property type="entry name" value="Plant invertase/pectin methylesterase inhibitor"/>
    <property type="match status" value="1"/>
</dbReference>
<dbReference type="InterPro" id="IPR035513">
    <property type="entry name" value="Invertase/methylesterase_inhib"/>
</dbReference>
<sequence>MNKLSSFPLLSLLFVVSNLIDPSFCDSAATQRLIKDVCIHTSDYNWCTSILSRNLVSPDSSLQDITKLTMDIAVSAANFTHSTIRSLETIVKRPNVKQLLVGCEGNYNTVVTYLEFAKSAAYSGSFEVIPTWIFNSNKHVYFCQNKIKNVVPLIFNMNKKMRVLFSMATYEALGIH</sequence>
<proteinExistence type="inferred from homology"/>
<dbReference type="Proteomes" id="UP000325081">
    <property type="component" value="Unassembled WGS sequence"/>
</dbReference>
<organism evidence="6 7">
    <name type="scientific">Striga asiatica</name>
    <name type="common">Asiatic witchweed</name>
    <name type="synonym">Buchnera asiatica</name>
    <dbReference type="NCBI Taxonomy" id="4170"/>
    <lineage>
        <taxon>Eukaryota</taxon>
        <taxon>Viridiplantae</taxon>
        <taxon>Streptophyta</taxon>
        <taxon>Embryophyta</taxon>
        <taxon>Tracheophyta</taxon>
        <taxon>Spermatophyta</taxon>
        <taxon>Magnoliopsida</taxon>
        <taxon>eudicotyledons</taxon>
        <taxon>Gunneridae</taxon>
        <taxon>Pentapetalae</taxon>
        <taxon>asterids</taxon>
        <taxon>lamiids</taxon>
        <taxon>Lamiales</taxon>
        <taxon>Orobanchaceae</taxon>
        <taxon>Buchnereae</taxon>
        <taxon>Striga</taxon>
    </lineage>
</organism>
<dbReference type="SMART" id="SM00856">
    <property type="entry name" value="PMEI"/>
    <property type="match status" value="1"/>
</dbReference>